<organismHost>
    <name type="scientific">Oophaga pumilio</name>
    <name type="common">strawberry poison frog</name>
    <dbReference type="NCBI Taxonomy" id="51950"/>
</organismHost>
<organismHost>
    <name type="scientific">Dryophytes versicolor</name>
    <name type="common">chameleon treefrog</name>
    <dbReference type="NCBI Taxonomy" id="30343"/>
</organismHost>
<organismHost>
    <name type="scientific">Lithobates pipiens</name>
    <name type="common">Northern leopard frog</name>
    <name type="synonym">Rana pipiens</name>
    <dbReference type="NCBI Taxonomy" id="8404"/>
</organismHost>
<accession>A0A5B8P1U2</accession>
<organism evidence="1 2">
    <name type="scientific">Frog virus 3</name>
    <name type="common">FV-3</name>
    <dbReference type="NCBI Taxonomy" id="10493"/>
    <lineage>
        <taxon>Viruses</taxon>
        <taxon>Varidnaviria</taxon>
        <taxon>Bamfordvirae</taxon>
        <taxon>Nucleocytoviricota</taxon>
        <taxon>Megaviricetes</taxon>
        <taxon>Pimascovirales</taxon>
        <taxon>Pimascovirales incertae sedis</taxon>
        <taxon>Iridoviridae</taxon>
        <taxon>Alphairidovirinae</taxon>
        <taxon>Ranavirus</taxon>
        <taxon>Ranavirus rana1</taxon>
    </lineage>
</organism>
<dbReference type="EMBL" id="MK959612">
    <property type="protein sequence ID" value="QDZ45197.1"/>
    <property type="molecule type" value="Genomic_DNA"/>
</dbReference>
<sequence>MSLHLTLVLSGKNLKIVVEDTLSSAWVSAGGSVRTRVSTGAADVSTVGLSIFLIRALQQIGLDYIPHSTFLRYPSMSLTVYGTSMSFMPSF</sequence>
<evidence type="ECO:0000313" key="1">
    <source>
        <dbReference type="EMBL" id="QDZ45197.1"/>
    </source>
</evidence>
<name>A0A5B8P1U2_FRG3V</name>
<dbReference type="Proteomes" id="UP000321781">
    <property type="component" value="Segment"/>
</dbReference>
<protein>
    <submittedName>
        <fullName evidence="1">Surface protein</fullName>
    </submittedName>
</protein>
<organismHost>
    <name type="scientific">Lithobates sylvaticus</name>
    <name type="common">Wood frog</name>
    <name type="synonym">Rana sylvatica</name>
    <dbReference type="NCBI Taxonomy" id="45438"/>
</organismHost>
<gene>
    <name evidence="1" type="ORF">090</name>
</gene>
<evidence type="ECO:0000313" key="2">
    <source>
        <dbReference type="Proteomes" id="UP000321781"/>
    </source>
</evidence>
<reference evidence="1 2" key="1">
    <citation type="journal article" date="2019" name="J. Virol.">
        <title>Frog virus 3 genomes reveal prevalent recombination between Ranavirus lineages and their origin in Canada.</title>
        <authorList>
            <person name="Vilaca S.T."/>
            <person name="Bienentreu J.F."/>
            <person name="Brunetti C.R."/>
            <person name="Lesbarreres D."/>
            <person name="Murray D.L."/>
            <person name="Kyle C.J."/>
        </authorList>
    </citation>
    <scope>NUCLEOTIDE SEQUENCE [LARGE SCALE GENOMIC DNA]</scope>
    <source>
        <strain evidence="1 2">Z916</strain>
    </source>
</reference>
<proteinExistence type="predicted"/>
<organismHost>
    <name type="scientific">Notophthalmus viridescens</name>
    <name type="common">Eastern newt</name>
    <name type="synonym">Triturus viridescens</name>
    <dbReference type="NCBI Taxonomy" id="8316"/>
</organismHost>